<protein>
    <submittedName>
        <fullName evidence="2">Uncharacterized protein</fullName>
    </submittedName>
</protein>
<organism evidence="2">
    <name type="scientific">marine metagenome</name>
    <dbReference type="NCBI Taxonomy" id="408172"/>
    <lineage>
        <taxon>unclassified sequences</taxon>
        <taxon>metagenomes</taxon>
        <taxon>ecological metagenomes</taxon>
    </lineage>
</organism>
<dbReference type="InterPro" id="IPR019734">
    <property type="entry name" value="TPR_rpt"/>
</dbReference>
<dbReference type="AlphaFoldDB" id="A0A381YF83"/>
<proteinExistence type="predicted"/>
<reference evidence="2" key="1">
    <citation type="submission" date="2018-05" db="EMBL/GenBank/DDBJ databases">
        <authorList>
            <person name="Lanie J.A."/>
            <person name="Ng W.-L."/>
            <person name="Kazmierczak K.M."/>
            <person name="Andrzejewski T.M."/>
            <person name="Davidsen T.M."/>
            <person name="Wayne K.J."/>
            <person name="Tettelin H."/>
            <person name="Glass J.I."/>
            <person name="Rusch D."/>
            <person name="Podicherti R."/>
            <person name="Tsui H.-C.T."/>
            <person name="Winkler M.E."/>
        </authorList>
    </citation>
    <scope>NUCLEOTIDE SEQUENCE</scope>
</reference>
<dbReference type="Pfam" id="PF13174">
    <property type="entry name" value="TPR_6"/>
    <property type="match status" value="1"/>
</dbReference>
<gene>
    <name evidence="2" type="ORF">METZ01_LOCUS128630</name>
</gene>
<dbReference type="SUPFAM" id="SSF48452">
    <property type="entry name" value="TPR-like"/>
    <property type="match status" value="1"/>
</dbReference>
<accession>A0A381YF83</accession>
<name>A0A381YF83_9ZZZZ</name>
<keyword evidence="1" id="KW-0175">Coiled coil</keyword>
<feature type="coiled-coil region" evidence="1">
    <location>
        <begin position="21"/>
        <end position="55"/>
    </location>
</feature>
<dbReference type="InterPro" id="IPR011990">
    <property type="entry name" value="TPR-like_helical_dom_sf"/>
</dbReference>
<sequence>MIIKPNKTPRIILFIFLVLSIGTAQAQQTDIKRELKRLNAKIDRERVRTDSLETQISILLPDLRNTLIATVDAKKQTDSVAILLINRINAIQNKIRMLEDKSIYTDSTNFEILAQLVMIENKIITLTNSFTEMYSLRSEKQGGIIKTKISTAEYQRKYIEALSYYQNSDYNQAIKGFSELVLEDPLNKLADNSQYWLAECYYSVKNYKRATLEFEKVFTFPGTDKDDDSQLKLALAYQSLGNFIKAREEYQRMIDYFPSSEYYSRAKESLKQLSVE</sequence>
<dbReference type="Gene3D" id="1.25.40.10">
    <property type="entry name" value="Tetratricopeptide repeat domain"/>
    <property type="match status" value="1"/>
</dbReference>
<dbReference type="EMBL" id="UINC01018114">
    <property type="protein sequence ID" value="SVA75776.1"/>
    <property type="molecule type" value="Genomic_DNA"/>
</dbReference>
<evidence type="ECO:0000256" key="1">
    <source>
        <dbReference type="SAM" id="Coils"/>
    </source>
</evidence>
<dbReference type="PROSITE" id="PS50005">
    <property type="entry name" value="TPR"/>
    <property type="match status" value="1"/>
</dbReference>
<evidence type="ECO:0000313" key="2">
    <source>
        <dbReference type="EMBL" id="SVA75776.1"/>
    </source>
</evidence>